<keyword evidence="4" id="KW-1003">Cell membrane</keyword>
<evidence type="ECO:0000256" key="5">
    <source>
        <dbReference type="ARBA" id="ARBA00022801"/>
    </source>
</evidence>
<keyword evidence="5 17" id="KW-0378">Hydrolase</keyword>
<dbReference type="EMBL" id="JNBR01000092">
    <property type="protein sequence ID" value="OQR97957.1"/>
    <property type="molecule type" value="Genomic_DNA"/>
</dbReference>
<keyword evidence="6" id="KW-0472">Membrane</keyword>
<evidence type="ECO:0000256" key="4">
    <source>
        <dbReference type="ARBA" id="ARBA00022475"/>
    </source>
</evidence>
<accession>A0A0A7CNW2</accession>
<evidence type="ECO:0000313" key="18">
    <source>
        <dbReference type="Proteomes" id="UP000243579"/>
    </source>
</evidence>
<dbReference type="Proteomes" id="UP000243579">
    <property type="component" value="Unassembled WGS sequence"/>
</dbReference>
<dbReference type="Pfam" id="PF00652">
    <property type="entry name" value="Ricin_B_lectin"/>
    <property type="match status" value="1"/>
</dbReference>
<evidence type="ECO:0000313" key="17">
    <source>
        <dbReference type="EMBL" id="OQR97957.1"/>
    </source>
</evidence>
<dbReference type="GO" id="GO:0000272">
    <property type="term" value="P:polysaccharide catabolic process"/>
    <property type="evidence" value="ECO:0007669"/>
    <property type="project" value="UniProtKB-KW"/>
</dbReference>
<reference evidence="16 18" key="1">
    <citation type="journal article" date="2014" name="Genome Biol. Evol.">
        <title>The secreted proteins of Achlya hypogyna and Thraustotheca clavata identify the ancestral oomycete secretome and reveal gene acquisitions by horizontal gene transfer.</title>
        <authorList>
            <person name="Misner I."/>
            <person name="Blouin N."/>
            <person name="Leonard G."/>
            <person name="Richards T.A."/>
            <person name="Lane C.E."/>
        </authorList>
    </citation>
    <scope>NUCLEOTIDE SEQUENCE</scope>
    <source>
        <strain evidence="16 18">ATCC 48635</strain>
    </source>
</reference>
<keyword evidence="14" id="KW-0732">Signal</keyword>
<feature type="signal peptide" evidence="14">
    <location>
        <begin position="1"/>
        <end position="16"/>
    </location>
</feature>
<evidence type="ECO:0000313" key="16">
    <source>
        <dbReference type="EMBL" id="AIG56198.1"/>
    </source>
</evidence>
<name>A0A0A7CNW2_ACHHY</name>
<dbReference type="PANTHER" id="PTHR16631">
    <property type="entry name" value="GLUCAN 1,3-BETA-GLUCOSIDASE"/>
    <property type="match status" value="1"/>
</dbReference>
<dbReference type="PROSITE" id="PS50231">
    <property type="entry name" value="RICIN_B_LECTIN"/>
    <property type="match status" value="1"/>
</dbReference>
<evidence type="ECO:0000256" key="13">
    <source>
        <dbReference type="ARBA" id="ARBA00043078"/>
    </source>
</evidence>
<dbReference type="Gene3D" id="2.80.10.50">
    <property type="match status" value="1"/>
</dbReference>
<keyword evidence="9" id="KW-0961">Cell wall biogenesis/degradation</keyword>
<keyword evidence="7" id="KW-0325">Glycoprotein</keyword>
<dbReference type="GO" id="GO:0005886">
    <property type="term" value="C:plasma membrane"/>
    <property type="evidence" value="ECO:0007669"/>
    <property type="project" value="UniProtKB-SubCell"/>
</dbReference>
<protein>
    <recommendedName>
        <fullName evidence="3">glucan endo-1,3-beta-D-glucosidase</fullName>
        <ecNumber evidence="3">3.2.1.39</ecNumber>
    </recommendedName>
    <alternativeName>
        <fullName evidence="13">Endo-1,3-beta-glucanase btgC</fullName>
    </alternativeName>
    <alternativeName>
        <fullName evidence="12">Laminarinase btgC</fullName>
    </alternativeName>
</protein>
<dbReference type="EC" id="3.2.1.39" evidence="3"/>
<comment type="subcellular location">
    <subcellularLocation>
        <location evidence="2">Cell membrane</location>
    </subcellularLocation>
</comment>
<dbReference type="Gene3D" id="3.20.20.80">
    <property type="entry name" value="Glycosidases"/>
    <property type="match status" value="1"/>
</dbReference>
<dbReference type="GO" id="GO:0071555">
    <property type="term" value="P:cell wall organization"/>
    <property type="evidence" value="ECO:0007669"/>
    <property type="project" value="UniProtKB-KW"/>
</dbReference>
<evidence type="ECO:0000256" key="8">
    <source>
        <dbReference type="ARBA" id="ARBA00023277"/>
    </source>
</evidence>
<dbReference type="GO" id="GO:0042973">
    <property type="term" value="F:glucan endo-1,3-beta-D-glucosidase activity"/>
    <property type="evidence" value="ECO:0007669"/>
    <property type="project" value="UniProtKB-EC"/>
</dbReference>
<dbReference type="InterPro" id="IPR050732">
    <property type="entry name" value="Beta-glucan_modifiers"/>
</dbReference>
<proteinExistence type="predicted"/>
<evidence type="ECO:0000256" key="6">
    <source>
        <dbReference type="ARBA" id="ARBA00023136"/>
    </source>
</evidence>
<evidence type="ECO:0000256" key="2">
    <source>
        <dbReference type="ARBA" id="ARBA00004236"/>
    </source>
</evidence>
<dbReference type="InterPro" id="IPR035992">
    <property type="entry name" value="Ricin_B-like_lectins"/>
</dbReference>
<gene>
    <name evidence="17" type="ORF">ACHHYP_09361</name>
</gene>
<evidence type="ECO:0000256" key="10">
    <source>
        <dbReference type="ARBA" id="ARBA00023326"/>
    </source>
</evidence>
<dbReference type="EMBL" id="KM038737">
    <property type="protein sequence ID" value="AIG56198.1"/>
    <property type="molecule type" value="Genomic_DNA"/>
</dbReference>
<evidence type="ECO:0000256" key="3">
    <source>
        <dbReference type="ARBA" id="ARBA00012780"/>
    </source>
</evidence>
<dbReference type="OrthoDB" id="77201at2759"/>
<feature type="chain" id="PRO_5002038185" description="glucan endo-1,3-beta-D-glucosidase" evidence="14">
    <location>
        <begin position="17"/>
        <end position="412"/>
    </location>
</feature>
<keyword evidence="10" id="KW-0624">Polysaccharide degradation</keyword>
<comment type="catalytic activity">
    <reaction evidence="1">
        <text>Hydrolysis of (1-&gt;3)-beta-D-glucosidic linkages in (1-&gt;3)-beta-D-glucans.</text>
        <dbReference type="EC" id="3.2.1.39"/>
    </reaction>
</comment>
<evidence type="ECO:0000256" key="14">
    <source>
        <dbReference type="SAM" id="SignalP"/>
    </source>
</evidence>
<evidence type="ECO:0000256" key="1">
    <source>
        <dbReference type="ARBA" id="ARBA00000382"/>
    </source>
</evidence>
<dbReference type="STRING" id="1202772.A0A0A7CNW2"/>
<sequence>MLAPVLTLLASATVAALRGVCYDAYNSDQASQHFASIASRFDAVRTYQTWTHNSNLIDIAARNNLLMYPGIWLRGNGVDFNADVRAAVEGTKRNRGTVKAVFVGNEDLSNNWAAWQIEQKINQVRGAFRDNGLGDVKIGTVQTDGDWLNNAWLANVVDIVGVNIYPFFGSSRDSYANPVADLDARWRAMTNRFGNKVLLTETGWPDSGGNNGAHVSSWQNAQNYFNAAQKWMNNNGGEIPTWFMYHDNRGKPNYEGHFALAEPNGQWKFDFNVKSSNVGGGGGGEGDDKPSGYFQLITNRGKAFREWYGGVAAKDNNRDPYTQWTYNPKTQQLWNAGAQKCLDAYKDGNSVKVHVYGCDDNNGNQKWRLSKGKVIHAQYNVCLDADVNDPKESAQTWTCVDNNTNQIFKISK</sequence>
<keyword evidence="8" id="KW-0119">Carbohydrate metabolism</keyword>
<keyword evidence="18" id="KW-1185">Reference proteome</keyword>
<evidence type="ECO:0000256" key="7">
    <source>
        <dbReference type="ARBA" id="ARBA00023180"/>
    </source>
</evidence>
<dbReference type="InterPro" id="IPR000772">
    <property type="entry name" value="Ricin_B_lectin"/>
</dbReference>
<dbReference type="SUPFAM" id="SSF50370">
    <property type="entry name" value="Ricin B-like lectins"/>
    <property type="match status" value="1"/>
</dbReference>
<dbReference type="SMART" id="SM00458">
    <property type="entry name" value="RICIN"/>
    <property type="match status" value="1"/>
</dbReference>
<evidence type="ECO:0000259" key="15">
    <source>
        <dbReference type="SMART" id="SM00458"/>
    </source>
</evidence>
<dbReference type="SUPFAM" id="SSF51445">
    <property type="entry name" value="(Trans)glycosidases"/>
    <property type="match status" value="1"/>
</dbReference>
<evidence type="ECO:0000256" key="11">
    <source>
        <dbReference type="ARBA" id="ARBA00037649"/>
    </source>
</evidence>
<dbReference type="AlphaFoldDB" id="A0A0A7CNW2"/>
<feature type="domain" description="Ricin B lectin" evidence="15">
    <location>
        <begin position="292"/>
        <end position="411"/>
    </location>
</feature>
<evidence type="ECO:0000256" key="12">
    <source>
        <dbReference type="ARBA" id="ARBA00042373"/>
    </source>
</evidence>
<comment type="function">
    <text evidence="11">Glucanases play a role in cell expansion during growth, in cell-cell fusion during mating, and in spore release during sporulation. This enzyme may be involved in beta-glucan degradation. Active on laminarin and lichenan.</text>
</comment>
<organism evidence="16">
    <name type="scientific">Achlya hypogyna</name>
    <name type="common">Oomycete</name>
    <name type="synonym">Protoachlya hypogyna</name>
    <dbReference type="NCBI Taxonomy" id="1202772"/>
    <lineage>
        <taxon>Eukaryota</taxon>
        <taxon>Sar</taxon>
        <taxon>Stramenopiles</taxon>
        <taxon>Oomycota</taxon>
        <taxon>Saprolegniomycetes</taxon>
        <taxon>Saprolegniales</taxon>
        <taxon>Achlyaceae</taxon>
        <taxon>Achlya</taxon>
    </lineage>
</organism>
<dbReference type="InterPro" id="IPR017853">
    <property type="entry name" value="GH"/>
</dbReference>
<evidence type="ECO:0000256" key="9">
    <source>
        <dbReference type="ARBA" id="ARBA00023316"/>
    </source>
</evidence>
<dbReference type="PANTHER" id="PTHR16631:SF17">
    <property type="entry name" value="GLUCAN ENDO-1,3-BETA-GLUCOSIDASE BTGC"/>
    <property type="match status" value="1"/>
</dbReference>